<evidence type="ECO:0000256" key="1">
    <source>
        <dbReference type="SAM" id="MobiDB-lite"/>
    </source>
</evidence>
<feature type="compositionally biased region" description="Pro residues" evidence="1">
    <location>
        <begin position="830"/>
        <end position="839"/>
    </location>
</feature>
<feature type="region of interest" description="Disordered" evidence="1">
    <location>
        <begin position="905"/>
        <end position="943"/>
    </location>
</feature>
<comment type="caution">
    <text evidence="2">The sequence shown here is derived from an EMBL/GenBank/DDBJ whole genome shotgun (WGS) entry which is preliminary data.</text>
</comment>
<reference evidence="2" key="1">
    <citation type="submission" date="2023-06" db="EMBL/GenBank/DDBJ databases">
        <title>Genome-scale phylogeny and comparative genomics of the fungal order Sordariales.</title>
        <authorList>
            <consortium name="Lawrence Berkeley National Laboratory"/>
            <person name="Hensen N."/>
            <person name="Bonometti L."/>
            <person name="Westerberg I."/>
            <person name="Brannstrom I.O."/>
            <person name="Guillou S."/>
            <person name="Cros-Aarteil S."/>
            <person name="Calhoun S."/>
            <person name="Haridas S."/>
            <person name="Kuo A."/>
            <person name="Mondo S."/>
            <person name="Pangilinan J."/>
            <person name="Riley R."/>
            <person name="LaButti K."/>
            <person name="Andreopoulos B."/>
            <person name="Lipzen A."/>
            <person name="Chen C."/>
            <person name="Yanf M."/>
            <person name="Daum C."/>
            <person name="Ng V."/>
            <person name="Clum A."/>
            <person name="Steindorff A."/>
            <person name="Ohm R."/>
            <person name="Martin F."/>
            <person name="Silar P."/>
            <person name="Natvig D."/>
            <person name="Lalanne C."/>
            <person name="Gautier V."/>
            <person name="Ament-velasquez S.L."/>
            <person name="Kruys A."/>
            <person name="Hutchinson M.I."/>
            <person name="Powell A.J."/>
            <person name="Barry K."/>
            <person name="Miller A.N."/>
            <person name="Grigoriev I.V."/>
            <person name="Debuchy R."/>
            <person name="Gladieux P."/>
            <person name="Thoren M.H."/>
            <person name="Johannesson H."/>
        </authorList>
    </citation>
    <scope>NUCLEOTIDE SEQUENCE</scope>
    <source>
        <strain evidence="2">SMH3187-1</strain>
    </source>
</reference>
<feature type="compositionally biased region" description="Basic and acidic residues" evidence="1">
    <location>
        <begin position="905"/>
        <end position="932"/>
    </location>
</feature>
<evidence type="ECO:0000313" key="2">
    <source>
        <dbReference type="EMBL" id="KAK0746691.1"/>
    </source>
</evidence>
<feature type="region of interest" description="Disordered" evidence="1">
    <location>
        <begin position="265"/>
        <end position="354"/>
    </location>
</feature>
<organism evidence="2 3">
    <name type="scientific">Schizothecium vesticola</name>
    <dbReference type="NCBI Taxonomy" id="314040"/>
    <lineage>
        <taxon>Eukaryota</taxon>
        <taxon>Fungi</taxon>
        <taxon>Dikarya</taxon>
        <taxon>Ascomycota</taxon>
        <taxon>Pezizomycotina</taxon>
        <taxon>Sordariomycetes</taxon>
        <taxon>Sordariomycetidae</taxon>
        <taxon>Sordariales</taxon>
        <taxon>Schizotheciaceae</taxon>
        <taxon>Schizothecium</taxon>
    </lineage>
</organism>
<accession>A0AA40EWI2</accession>
<keyword evidence="3" id="KW-1185">Reference proteome</keyword>
<name>A0AA40EWI2_9PEZI</name>
<protein>
    <submittedName>
        <fullName evidence="2">Uncharacterized protein</fullName>
    </submittedName>
</protein>
<feature type="region of interest" description="Disordered" evidence="1">
    <location>
        <begin position="1"/>
        <end position="30"/>
    </location>
</feature>
<dbReference type="Proteomes" id="UP001172155">
    <property type="component" value="Unassembled WGS sequence"/>
</dbReference>
<sequence length="943" mass="103523">MESKKAAMYASLMEDDSDGPGVATSFRPVSPLHDDAGSAPGCSRQQQLSCVTRAASPDDCAHDRFIAWAAVKRNRNNRMSPAEKLECPTLRCTLRFPDHESMLNHLADCAYLARGEYWCYDHMRVERFDDIKCKRCLGHPSKRRKMLSMAKTFFHSLGHKSKKANALGLDSDDTPFAPPPSYDSLGINSLNELSSTEIVEIDSNEVNFIQPPTLRHVLPTDGAINPQNLLVPMPVAPSIPELESMMPTGGSSMQWQHTAFFPPAPTPSFPFTDDHGTRDASGKPLLLNTYSIPPRRHAAPRPAPRATSVAPRCKGLSPSSSVRSTASTDTTDSAVSMDSNSSADTTDSNGSSLVSPLSNWSGAWSGANTNLTSPVEGFVTDPFADAIYESSCPDFPHSFYSELPADFPAAVPLSKGQDELVPDLFLSFPIMQPTPQPAELSFADLAPADASAHLVDVEMNLPEPEETSACCSDTKSVVGSAWDALQEHIVSSTLKIQHVQGNYLADQLKLMSTATIATAGLRTLRVLLNGGQPSSALDTLCFVHLMYAFSLVVHDTGTSQRAESFFLQSLSYTNSLPFADQEPYTQLALDIWQPTDITQLQINQYLTSTYQMSLSRSSSLKGKERATDGGSSNHSLDALLNAARDFLDELEMSLVLGQMPSSLEVQTSELYNKHLQDHSTPASVNHDFAKSVACVLNVLAQDFSNAGNLQHRLSRICDQTNNGTVTSVRRVEVELLSAGKDSMPSEQFFVQYIPRVRDLCNQIYELYDNGPARRNAYHQAGIQLIEQLLPELDKPTDASPLLDDFDEFIDSFNVSPPSFSLDMDAGSTSPPSPSLPPATTPAAKPEEPAKVVESDACCDICGYRPRGAPQWFKGSMAKHRKLQHSNTPPRIYKCPFPGCVSQYKNRPDNLRQHQIEKNHWVEEDKEAKAERRPSKRKKMADDE</sequence>
<proteinExistence type="predicted"/>
<feature type="compositionally biased region" description="Low complexity" evidence="1">
    <location>
        <begin position="304"/>
        <end position="352"/>
    </location>
</feature>
<feature type="region of interest" description="Disordered" evidence="1">
    <location>
        <begin position="819"/>
        <end position="849"/>
    </location>
</feature>
<dbReference type="AlphaFoldDB" id="A0AA40EWI2"/>
<feature type="compositionally biased region" description="Basic residues" evidence="1">
    <location>
        <begin position="933"/>
        <end position="943"/>
    </location>
</feature>
<feature type="compositionally biased region" description="Basic and acidic residues" evidence="1">
    <location>
        <begin position="272"/>
        <end position="281"/>
    </location>
</feature>
<gene>
    <name evidence="2" type="ORF">B0T18DRAFT_438585</name>
</gene>
<evidence type="ECO:0000313" key="3">
    <source>
        <dbReference type="Proteomes" id="UP001172155"/>
    </source>
</evidence>
<dbReference type="EMBL" id="JAUKUD010000004">
    <property type="protein sequence ID" value="KAK0746691.1"/>
    <property type="molecule type" value="Genomic_DNA"/>
</dbReference>